<dbReference type="SUPFAM" id="SSF56784">
    <property type="entry name" value="HAD-like"/>
    <property type="match status" value="1"/>
</dbReference>
<comment type="similarity">
    <text evidence="1 3">Belongs to the HAD-like hydrolase superfamily. S-2-haloalkanoic acid dehalogenase family.</text>
</comment>
<dbReference type="Proteomes" id="UP000241405">
    <property type="component" value="Unassembled WGS sequence"/>
</dbReference>
<dbReference type="EMBL" id="PYMO01000010">
    <property type="protein sequence ID" value="PSU24843.1"/>
    <property type="molecule type" value="Genomic_DNA"/>
</dbReference>
<dbReference type="Gene3D" id="3.40.50.1000">
    <property type="entry name" value="HAD superfamily/HAD-like"/>
    <property type="match status" value="1"/>
</dbReference>
<evidence type="ECO:0000256" key="2">
    <source>
        <dbReference type="ARBA" id="ARBA00022801"/>
    </source>
</evidence>
<dbReference type="InterPro" id="IPR036412">
    <property type="entry name" value="HAD-like_sf"/>
</dbReference>
<dbReference type="NCBIfam" id="TIGR01493">
    <property type="entry name" value="HAD-SF-IA-v2"/>
    <property type="match status" value="1"/>
</dbReference>
<evidence type="ECO:0000313" key="5">
    <source>
        <dbReference type="EMBL" id="PSU24843.1"/>
    </source>
</evidence>
<dbReference type="RefSeq" id="WP_045030370.1">
    <property type="nucleotide sequence ID" value="NZ_CAMLDN010000072.1"/>
</dbReference>
<name>A0A2T3JRX9_PHOPO</name>
<dbReference type="InterPro" id="IPR006439">
    <property type="entry name" value="HAD-SF_hydro_IA"/>
</dbReference>
<protein>
    <recommendedName>
        <fullName evidence="3">(S)-2-haloacid dehalogenase</fullName>
        <ecNumber evidence="3">3.8.1.2</ecNumber>
    </recommendedName>
    <alternativeName>
        <fullName evidence="3">2-haloalkanoic acid dehalogenase</fullName>
    </alternativeName>
    <alternativeName>
        <fullName evidence="3">Halocarboxylic acid halidohydrolase</fullName>
    </alternativeName>
    <alternativeName>
        <fullName evidence="3">L-2-haloacid dehalogenase</fullName>
    </alternativeName>
</protein>
<evidence type="ECO:0000313" key="7">
    <source>
        <dbReference type="Proteomes" id="UP000241405"/>
    </source>
</evidence>
<comment type="caution">
    <text evidence="6">The sequence shown here is derived from an EMBL/GenBank/DDBJ whole genome shotgun (WGS) entry which is preliminary data.</text>
</comment>
<keyword evidence="2 3" id="KW-0378">Hydrolase</keyword>
<dbReference type="Proteomes" id="UP000813876">
    <property type="component" value="Unassembled WGS sequence"/>
</dbReference>
<gene>
    <name evidence="6" type="ORF">C9J18_11985</name>
    <name evidence="5" type="ORF">CTM96_11470</name>
    <name evidence="4" type="ORF">GLP33_07775</name>
</gene>
<dbReference type="InterPro" id="IPR006328">
    <property type="entry name" value="2-HAD"/>
</dbReference>
<dbReference type="PANTHER" id="PTHR43316:SF3">
    <property type="entry name" value="HALOACID DEHALOGENASE, TYPE II (AFU_ORTHOLOGUE AFUA_2G07750)-RELATED"/>
    <property type="match status" value="1"/>
</dbReference>
<dbReference type="PANTHER" id="PTHR43316">
    <property type="entry name" value="HYDROLASE, HALOACID DELAHOGENASE-RELATED"/>
    <property type="match status" value="1"/>
</dbReference>
<dbReference type="GO" id="GO:0018784">
    <property type="term" value="F:(S)-2-haloacid dehalogenase activity"/>
    <property type="evidence" value="ECO:0007669"/>
    <property type="project" value="UniProtKB-UniRule"/>
</dbReference>
<dbReference type="InterPro" id="IPR023198">
    <property type="entry name" value="PGP-like_dom2"/>
</dbReference>
<comment type="function">
    <text evidence="3">Catalyzes the hydrolytic dehalogenation of small (S)-2-haloalkanoic acids to yield the corresponding (R)-2-hydroxyalkanoic acids.</text>
</comment>
<dbReference type="CDD" id="cd02588">
    <property type="entry name" value="HAD_L2-DEX"/>
    <property type="match status" value="1"/>
</dbReference>
<evidence type="ECO:0000313" key="8">
    <source>
        <dbReference type="Proteomes" id="UP000241618"/>
    </source>
</evidence>
<evidence type="ECO:0000256" key="1">
    <source>
        <dbReference type="ARBA" id="ARBA00008106"/>
    </source>
</evidence>
<dbReference type="GeneID" id="57352209"/>
<dbReference type="NCBIfam" id="TIGR01428">
    <property type="entry name" value="HAD_type_II"/>
    <property type="match status" value="1"/>
</dbReference>
<reference evidence="4" key="2">
    <citation type="submission" date="2019-11" db="EMBL/GenBank/DDBJ databases">
        <title>Comparative genomics of photobacteria reveal adaptation to distinct habitats.</title>
        <authorList>
            <person name="Fuertes-Perez S."/>
            <person name="Hilgarth M."/>
            <person name="Vogel R.F."/>
        </authorList>
    </citation>
    <scope>NUCLEOTIDE SEQUENCE</scope>
    <source>
        <strain evidence="4">TMW2.2145</strain>
    </source>
</reference>
<dbReference type="InterPro" id="IPR051540">
    <property type="entry name" value="S-2-haloacid_dehalogenase"/>
</dbReference>
<dbReference type="PRINTS" id="PR00413">
    <property type="entry name" value="HADHALOGNASE"/>
</dbReference>
<dbReference type="Pfam" id="PF00702">
    <property type="entry name" value="Hydrolase"/>
    <property type="match status" value="1"/>
</dbReference>
<keyword evidence="7" id="KW-1185">Reference proteome</keyword>
<proteinExistence type="inferred from homology"/>
<evidence type="ECO:0000256" key="3">
    <source>
        <dbReference type="RuleBase" id="RU368077"/>
    </source>
</evidence>
<evidence type="ECO:0000313" key="4">
    <source>
        <dbReference type="EMBL" id="MCF2301627.1"/>
    </source>
</evidence>
<evidence type="ECO:0000313" key="6">
    <source>
        <dbReference type="EMBL" id="PSU51858.1"/>
    </source>
</evidence>
<accession>A0A2T3JRX9</accession>
<dbReference type="InterPro" id="IPR023214">
    <property type="entry name" value="HAD_sf"/>
</dbReference>
<dbReference type="SFLD" id="SFLDG01129">
    <property type="entry name" value="C1.5:_HAD__Beta-PGM__Phosphata"/>
    <property type="match status" value="1"/>
</dbReference>
<dbReference type="EMBL" id="PYMP01000010">
    <property type="protein sequence ID" value="PSU51858.1"/>
    <property type="molecule type" value="Genomic_DNA"/>
</dbReference>
<dbReference type="SFLD" id="SFLDS00003">
    <property type="entry name" value="Haloacid_Dehalogenase"/>
    <property type="match status" value="1"/>
</dbReference>
<dbReference type="EC" id="3.8.1.2" evidence="3"/>
<sequence>MNKKVILFDINETVLNLGALKPIFKETFGSEDALSLWFSKLLHLSTVCITTKVKSNFAELATIVLDAIAVNYKIQLTEDQRTELLGAFSNLSPHSDIKPALSKLRQHGFKVVALSNSSLNLISMQMKNAELTDSFDDIISVEETGSFKPDPTVYKFAATKLQQPIDQLCLVATHDWDTHGALSAGLDAAYIDRTGVPYNPLYLKPKIHSTTMGNLVDSIIADQA</sequence>
<dbReference type="Gene3D" id="1.10.150.240">
    <property type="entry name" value="Putative phosphatase, domain 2"/>
    <property type="match status" value="1"/>
</dbReference>
<dbReference type="EMBL" id="WMCP01000006">
    <property type="protein sequence ID" value="MCF2301627.1"/>
    <property type="molecule type" value="Genomic_DNA"/>
</dbReference>
<dbReference type="AlphaFoldDB" id="A0A2T3JRX9"/>
<comment type="catalytic activity">
    <reaction evidence="3">
        <text>an (S)-2-haloacid + H2O = a (2R)-2-hydroxycarboxylate + a halide anion + H(+)</text>
        <dbReference type="Rhea" id="RHEA:11192"/>
        <dbReference type="ChEBI" id="CHEBI:15377"/>
        <dbReference type="ChEBI" id="CHEBI:15378"/>
        <dbReference type="ChEBI" id="CHEBI:16042"/>
        <dbReference type="ChEBI" id="CHEBI:58314"/>
        <dbReference type="ChEBI" id="CHEBI:137405"/>
        <dbReference type="EC" id="3.8.1.2"/>
    </reaction>
</comment>
<organism evidence="6 8">
    <name type="scientific">Photobacterium phosphoreum</name>
    <dbReference type="NCBI Taxonomy" id="659"/>
    <lineage>
        <taxon>Bacteria</taxon>
        <taxon>Pseudomonadati</taxon>
        <taxon>Pseudomonadota</taxon>
        <taxon>Gammaproteobacteria</taxon>
        <taxon>Vibrionales</taxon>
        <taxon>Vibrionaceae</taxon>
        <taxon>Photobacterium</taxon>
    </lineage>
</organism>
<reference evidence="7 8" key="1">
    <citation type="submission" date="2018-03" db="EMBL/GenBank/DDBJ databases">
        <title>Whole genome sequencing of Histamine producing bacteria.</title>
        <authorList>
            <person name="Butler K."/>
        </authorList>
    </citation>
    <scope>NUCLEOTIDE SEQUENCE [LARGE SCALE GENOMIC DNA]</scope>
    <source>
        <strain evidence="6 8">FS-6.1</strain>
        <strain evidence="5 7">FS-6.2</strain>
    </source>
</reference>
<dbReference type="Proteomes" id="UP000241618">
    <property type="component" value="Unassembled WGS sequence"/>
</dbReference>